<keyword evidence="2 14" id="KW-0436">Ligase</keyword>
<evidence type="ECO:0000256" key="5">
    <source>
        <dbReference type="ARBA" id="ARBA00022840"/>
    </source>
</evidence>
<evidence type="ECO:0000256" key="1">
    <source>
        <dbReference type="ARBA" id="ARBA00022490"/>
    </source>
</evidence>
<dbReference type="SUPFAM" id="SSF53623">
    <property type="entry name" value="MurD-like peptide ligases, catalytic domain"/>
    <property type="match status" value="1"/>
</dbReference>
<dbReference type="AlphaFoldDB" id="A0A644TU96"/>
<dbReference type="InterPro" id="IPR036615">
    <property type="entry name" value="Mur_ligase_C_dom_sf"/>
</dbReference>
<sequence>MEFNREDNKQRIEELYKHFLLNPSITTDSRNIKKGDIFFALNGESFNGNKYAPSALEMGASLCVVDEKEYAINDKYFLVEDVLYTLQLLSNHHRRQFPDLKLLAITGTNGKTTTKELTHAVISQKYNTIATQGNFNNHIGVPLTLLRITPQTEFAIIEMGANHQGEIDFLCKIAEPKYGLITNIGRAHLEGFGGFEGVIKTKTELFRYLDRENHFAIINMDDASLSSYSKEHKNLTYKYSLTNKINSETAKLDFEGHIINSKLIGSYNSHNILAAMTIGKIFEVDLNLSIKAIEDYTPTNHRSQIQKTKDNTLILDCYNANPSSIMVALQDFQALKADNKYAFIGAMKELGEESTKEHKNIVDILRSINLKGVILIGEEFEEFEKDKKDNEIYFKTSSLAKDYLLDNKIKGGTILIKGSHSTKMDVLSDAL</sequence>
<keyword evidence="9" id="KW-0961">Cell wall biogenesis/degradation</keyword>
<dbReference type="InterPro" id="IPR013221">
    <property type="entry name" value="Mur_ligase_cen"/>
</dbReference>
<dbReference type="EMBL" id="VSSQ01000050">
    <property type="protein sequence ID" value="MPL70047.1"/>
    <property type="molecule type" value="Genomic_DNA"/>
</dbReference>
<evidence type="ECO:0000259" key="12">
    <source>
        <dbReference type="Pfam" id="PF02875"/>
    </source>
</evidence>
<evidence type="ECO:0000313" key="14">
    <source>
        <dbReference type="EMBL" id="MPL70047.1"/>
    </source>
</evidence>
<dbReference type="GO" id="GO:0005524">
    <property type="term" value="F:ATP binding"/>
    <property type="evidence" value="ECO:0007669"/>
    <property type="project" value="UniProtKB-KW"/>
</dbReference>
<organism evidence="14">
    <name type="scientific">bioreactor metagenome</name>
    <dbReference type="NCBI Taxonomy" id="1076179"/>
    <lineage>
        <taxon>unclassified sequences</taxon>
        <taxon>metagenomes</taxon>
        <taxon>ecological metagenomes</taxon>
    </lineage>
</organism>
<protein>
    <recommendedName>
        <fullName evidence="10">UDP-MurNAc-pentapeptide synthetase</fullName>
    </recommendedName>
</protein>
<dbReference type="Pfam" id="PF08245">
    <property type="entry name" value="Mur_ligase_M"/>
    <property type="match status" value="1"/>
</dbReference>
<comment type="caution">
    <text evidence="14">The sequence shown here is derived from an EMBL/GenBank/DDBJ whole genome shotgun (WGS) entry which is preliminary data.</text>
</comment>
<keyword evidence="7" id="KW-0573">Peptidoglycan synthesis</keyword>
<name>A0A644TU96_9ZZZZ</name>
<dbReference type="SUPFAM" id="SSF63418">
    <property type="entry name" value="MurE/MurF N-terminal domain"/>
    <property type="match status" value="1"/>
</dbReference>
<dbReference type="PANTHER" id="PTHR43024:SF1">
    <property type="entry name" value="UDP-N-ACETYLMURAMOYL-TRIPEPTIDE--D-ALANYL-D-ALANINE LIGASE"/>
    <property type="match status" value="1"/>
</dbReference>
<feature type="domain" description="Mur ligase N-terminal catalytic" evidence="11">
    <location>
        <begin position="25"/>
        <end position="69"/>
    </location>
</feature>
<dbReference type="GO" id="GO:0071555">
    <property type="term" value="P:cell wall organization"/>
    <property type="evidence" value="ECO:0007669"/>
    <property type="project" value="UniProtKB-KW"/>
</dbReference>
<evidence type="ECO:0000256" key="8">
    <source>
        <dbReference type="ARBA" id="ARBA00023306"/>
    </source>
</evidence>
<dbReference type="InterPro" id="IPR051046">
    <property type="entry name" value="MurCDEF_CellWall_CoF430Synth"/>
</dbReference>
<evidence type="ECO:0000256" key="3">
    <source>
        <dbReference type="ARBA" id="ARBA00022618"/>
    </source>
</evidence>
<evidence type="ECO:0000256" key="6">
    <source>
        <dbReference type="ARBA" id="ARBA00022960"/>
    </source>
</evidence>
<evidence type="ECO:0000256" key="10">
    <source>
        <dbReference type="ARBA" id="ARBA00031461"/>
    </source>
</evidence>
<dbReference type="PANTHER" id="PTHR43024">
    <property type="entry name" value="UDP-N-ACETYLMURAMOYL-TRIPEPTIDE--D-ALANYL-D-ALANINE LIGASE"/>
    <property type="match status" value="1"/>
</dbReference>
<proteinExistence type="inferred from homology"/>
<dbReference type="SUPFAM" id="SSF53244">
    <property type="entry name" value="MurD-like peptide ligases, peptide-binding domain"/>
    <property type="match status" value="1"/>
</dbReference>
<keyword evidence="8" id="KW-0131">Cell cycle</keyword>
<gene>
    <name evidence="14" type="primary">murF_7</name>
    <name evidence="14" type="ORF">SDC9_15798</name>
</gene>
<dbReference type="GO" id="GO:0008360">
    <property type="term" value="P:regulation of cell shape"/>
    <property type="evidence" value="ECO:0007669"/>
    <property type="project" value="UniProtKB-KW"/>
</dbReference>
<keyword evidence="3" id="KW-0132">Cell division</keyword>
<keyword evidence="5" id="KW-0067">ATP-binding</keyword>
<reference evidence="14" key="1">
    <citation type="submission" date="2019-08" db="EMBL/GenBank/DDBJ databases">
        <authorList>
            <person name="Kucharzyk K."/>
            <person name="Murdoch R.W."/>
            <person name="Higgins S."/>
            <person name="Loffler F."/>
        </authorList>
    </citation>
    <scope>NUCLEOTIDE SEQUENCE</scope>
</reference>
<evidence type="ECO:0000256" key="2">
    <source>
        <dbReference type="ARBA" id="ARBA00022598"/>
    </source>
</evidence>
<feature type="domain" description="Mur ligase central" evidence="13">
    <location>
        <begin position="105"/>
        <end position="278"/>
    </location>
</feature>
<dbReference type="GO" id="GO:0051301">
    <property type="term" value="P:cell division"/>
    <property type="evidence" value="ECO:0007669"/>
    <property type="project" value="UniProtKB-KW"/>
</dbReference>
<keyword evidence="1" id="KW-0963">Cytoplasm</keyword>
<dbReference type="NCBIfam" id="TIGR01143">
    <property type="entry name" value="murF"/>
    <property type="match status" value="1"/>
</dbReference>
<dbReference type="InterPro" id="IPR000713">
    <property type="entry name" value="Mur_ligase_N"/>
</dbReference>
<dbReference type="GO" id="GO:0009252">
    <property type="term" value="P:peptidoglycan biosynthetic process"/>
    <property type="evidence" value="ECO:0007669"/>
    <property type="project" value="UniProtKB-KW"/>
</dbReference>
<dbReference type="Gene3D" id="3.40.1390.10">
    <property type="entry name" value="MurE/MurF, N-terminal domain"/>
    <property type="match status" value="1"/>
</dbReference>
<dbReference type="InterPro" id="IPR005863">
    <property type="entry name" value="UDP-N-AcMur_synth"/>
</dbReference>
<feature type="domain" description="Mur ligase C-terminal" evidence="12">
    <location>
        <begin position="301"/>
        <end position="419"/>
    </location>
</feature>
<evidence type="ECO:0000259" key="11">
    <source>
        <dbReference type="Pfam" id="PF01225"/>
    </source>
</evidence>
<evidence type="ECO:0000256" key="7">
    <source>
        <dbReference type="ARBA" id="ARBA00022984"/>
    </source>
</evidence>
<dbReference type="Pfam" id="PF02875">
    <property type="entry name" value="Mur_ligase_C"/>
    <property type="match status" value="1"/>
</dbReference>
<keyword evidence="4" id="KW-0547">Nucleotide-binding</keyword>
<evidence type="ECO:0000259" key="13">
    <source>
        <dbReference type="Pfam" id="PF08245"/>
    </source>
</evidence>
<evidence type="ECO:0000256" key="4">
    <source>
        <dbReference type="ARBA" id="ARBA00022741"/>
    </source>
</evidence>
<dbReference type="Pfam" id="PF01225">
    <property type="entry name" value="Mur_ligase"/>
    <property type="match status" value="1"/>
</dbReference>
<dbReference type="Gene3D" id="3.90.190.20">
    <property type="entry name" value="Mur ligase, C-terminal domain"/>
    <property type="match status" value="1"/>
</dbReference>
<dbReference type="Gene3D" id="3.40.1190.10">
    <property type="entry name" value="Mur-like, catalytic domain"/>
    <property type="match status" value="1"/>
</dbReference>
<accession>A0A644TU96</accession>
<dbReference type="HAMAP" id="MF_02019">
    <property type="entry name" value="MurF"/>
    <property type="match status" value="1"/>
</dbReference>
<dbReference type="InterPro" id="IPR036565">
    <property type="entry name" value="Mur-like_cat_sf"/>
</dbReference>
<evidence type="ECO:0000256" key="9">
    <source>
        <dbReference type="ARBA" id="ARBA00023316"/>
    </source>
</evidence>
<dbReference type="InterPro" id="IPR035911">
    <property type="entry name" value="MurE/MurF_N"/>
</dbReference>
<dbReference type="GO" id="GO:0047480">
    <property type="term" value="F:UDP-N-acetylmuramoyl-tripeptide-D-alanyl-D-alanine ligase activity"/>
    <property type="evidence" value="ECO:0007669"/>
    <property type="project" value="InterPro"/>
</dbReference>
<keyword evidence="6" id="KW-0133">Cell shape</keyword>
<dbReference type="InterPro" id="IPR004101">
    <property type="entry name" value="Mur_ligase_C"/>
</dbReference>